<reference evidence="13 14" key="1">
    <citation type="submission" date="2018-07" db="EMBL/GenBank/DDBJ databases">
        <title>Genomic Encyclopedia of Type Strains, Phase III (KMG-III): the genomes of soil and plant-associated and newly described type strains.</title>
        <authorList>
            <person name="Whitman W."/>
        </authorList>
    </citation>
    <scope>NUCLEOTIDE SEQUENCE [LARGE SCALE GENOMIC DNA]</scope>
    <source>
        <strain evidence="13 14">31-25a</strain>
    </source>
</reference>
<dbReference type="InterPro" id="IPR005116">
    <property type="entry name" value="Transp-assoc_OB_typ1"/>
</dbReference>
<feature type="domain" description="ABC transporter" evidence="11">
    <location>
        <begin position="1"/>
        <end position="233"/>
    </location>
</feature>
<name>A0A368Z1V3_9HYPH</name>
<dbReference type="Pfam" id="PF03459">
    <property type="entry name" value="TOBE"/>
    <property type="match status" value="1"/>
</dbReference>
<dbReference type="Pfam" id="PF00005">
    <property type="entry name" value="ABC_tran"/>
    <property type="match status" value="1"/>
</dbReference>
<evidence type="ECO:0000256" key="9">
    <source>
        <dbReference type="ARBA" id="ARBA00023136"/>
    </source>
</evidence>
<dbReference type="Proteomes" id="UP000253324">
    <property type="component" value="Unassembled WGS sequence"/>
</dbReference>
<dbReference type="Gene3D" id="3.40.50.300">
    <property type="entry name" value="P-loop containing nucleotide triphosphate hydrolases"/>
    <property type="match status" value="1"/>
</dbReference>
<keyword evidence="6" id="KW-0547">Nucleotide-binding</keyword>
<evidence type="ECO:0000259" key="11">
    <source>
        <dbReference type="PROSITE" id="PS50893"/>
    </source>
</evidence>
<keyword evidence="3" id="KW-1003">Cell membrane</keyword>
<keyword evidence="14" id="KW-1185">Reference proteome</keyword>
<dbReference type="AlphaFoldDB" id="A0A368Z1V3"/>
<evidence type="ECO:0000313" key="13">
    <source>
        <dbReference type="EMBL" id="RCW86433.1"/>
    </source>
</evidence>
<dbReference type="InterPro" id="IPR003593">
    <property type="entry name" value="AAA+_ATPase"/>
</dbReference>
<dbReference type="GO" id="GO:0140359">
    <property type="term" value="F:ABC-type transporter activity"/>
    <property type="evidence" value="ECO:0007669"/>
    <property type="project" value="InterPro"/>
</dbReference>
<dbReference type="PROSITE" id="PS50893">
    <property type="entry name" value="ABC_TRANSPORTER_2"/>
    <property type="match status" value="1"/>
</dbReference>
<organism evidence="13 14">
    <name type="scientific">Phyllobacterium bourgognense</name>
    <dbReference type="NCBI Taxonomy" id="314236"/>
    <lineage>
        <taxon>Bacteria</taxon>
        <taxon>Pseudomonadati</taxon>
        <taxon>Pseudomonadota</taxon>
        <taxon>Alphaproteobacteria</taxon>
        <taxon>Hyphomicrobiales</taxon>
        <taxon>Phyllobacteriaceae</taxon>
        <taxon>Phyllobacterium</taxon>
    </lineage>
</organism>
<dbReference type="InterPro" id="IPR003439">
    <property type="entry name" value="ABC_transporter-like_ATP-bd"/>
</dbReference>
<dbReference type="InterPro" id="IPR004606">
    <property type="entry name" value="Mop_domain"/>
</dbReference>
<dbReference type="PANTHER" id="PTHR43514">
    <property type="entry name" value="ABC TRANSPORTER I FAMILY MEMBER 10"/>
    <property type="match status" value="1"/>
</dbReference>
<comment type="caution">
    <text evidence="13">The sequence shown here is derived from an EMBL/GenBank/DDBJ whole genome shotgun (WGS) entry which is preliminary data.</text>
</comment>
<accession>A0A368Z1V3</accession>
<feature type="domain" description="Mop" evidence="12">
    <location>
        <begin position="293"/>
        <end position="357"/>
    </location>
</feature>
<dbReference type="RefSeq" id="WP_114428912.1">
    <property type="nucleotide sequence ID" value="NZ_QPJM01000002.1"/>
</dbReference>
<evidence type="ECO:0000313" key="14">
    <source>
        <dbReference type="Proteomes" id="UP000253324"/>
    </source>
</evidence>
<dbReference type="PANTHER" id="PTHR43514:SF4">
    <property type="entry name" value="ABC TRANSPORTER I FAMILY MEMBER 10"/>
    <property type="match status" value="1"/>
</dbReference>
<dbReference type="SMART" id="SM00382">
    <property type="entry name" value="AAA"/>
    <property type="match status" value="1"/>
</dbReference>
<keyword evidence="7 13" id="KW-0067">ATP-binding</keyword>
<dbReference type="GO" id="GO:0016887">
    <property type="term" value="F:ATP hydrolysis activity"/>
    <property type="evidence" value="ECO:0007669"/>
    <property type="project" value="InterPro"/>
</dbReference>
<comment type="similarity">
    <text evidence="1">Belongs to the ABC transporter superfamily.</text>
</comment>
<dbReference type="EMBL" id="QPJM01000002">
    <property type="protein sequence ID" value="RCW86433.1"/>
    <property type="molecule type" value="Genomic_DNA"/>
</dbReference>
<dbReference type="NCBIfam" id="TIGR02142">
    <property type="entry name" value="modC_ABC"/>
    <property type="match status" value="1"/>
</dbReference>
<dbReference type="OrthoDB" id="9802264at2"/>
<evidence type="ECO:0000256" key="4">
    <source>
        <dbReference type="ARBA" id="ARBA00022505"/>
    </source>
</evidence>
<proteinExistence type="inferred from homology"/>
<dbReference type="InterPro" id="IPR027417">
    <property type="entry name" value="P-loop_NTPase"/>
</dbReference>
<gene>
    <name evidence="13" type="ORF">C7476_102413</name>
</gene>
<dbReference type="GO" id="GO:0015098">
    <property type="term" value="F:molybdate ion transmembrane transporter activity"/>
    <property type="evidence" value="ECO:0007669"/>
    <property type="project" value="InterPro"/>
</dbReference>
<evidence type="ECO:0000259" key="12">
    <source>
        <dbReference type="PROSITE" id="PS51866"/>
    </source>
</evidence>
<dbReference type="PROSITE" id="PS00211">
    <property type="entry name" value="ABC_TRANSPORTER_1"/>
    <property type="match status" value="1"/>
</dbReference>
<evidence type="ECO:0000256" key="7">
    <source>
        <dbReference type="ARBA" id="ARBA00022840"/>
    </source>
</evidence>
<evidence type="ECO:0000256" key="10">
    <source>
        <dbReference type="PROSITE-ProRule" id="PRU01213"/>
    </source>
</evidence>
<evidence type="ECO:0000256" key="2">
    <source>
        <dbReference type="ARBA" id="ARBA00022448"/>
    </source>
</evidence>
<protein>
    <submittedName>
        <fullName evidence="13">Molybdate transport system ATP-binding protein</fullName>
    </submittedName>
</protein>
<sequence>MTLTFEAKHTLGKFVLDAAFTSDRGVTALFGRSGSGKTSIIRIIAGLSRPDQGRVVFDGDVLVDTKKRIFVPKHKRCFGYVFQEGRLFPHLTVQQNLNYGRWFTPTSRRSDDLSKIVDLLGIGAILDRRPGKLSGGEKQRVAIGRALLSSPRMLLMDEPLAALDDTRKIEILPYLEALRDEMNIPIIYVSHSVSEVARLADRVIVMSEGKVAMASTAADVLSQTSISIATDRREAGSLVEGKVVNYDPKHKLTTIGFQTSKIYVSGTEVAVGKGVRVQILAKDVMLSTIRPEQLSALNILEGTVSAITFESGIVDVQVDCEGTIILARITELSCGRLGLRPGVLVFAIIKTVALEPY</sequence>
<dbReference type="InterPro" id="IPR050334">
    <property type="entry name" value="Molybdenum_import_ModC"/>
</dbReference>
<dbReference type="InterPro" id="IPR008995">
    <property type="entry name" value="Mo/tungstate-bd_C_term_dom"/>
</dbReference>
<dbReference type="SUPFAM" id="SSF52540">
    <property type="entry name" value="P-loop containing nucleoside triphosphate hydrolases"/>
    <property type="match status" value="1"/>
</dbReference>
<dbReference type="SUPFAM" id="SSF50331">
    <property type="entry name" value="MOP-like"/>
    <property type="match status" value="1"/>
</dbReference>
<keyword evidence="8" id="KW-1278">Translocase</keyword>
<dbReference type="GO" id="GO:0016020">
    <property type="term" value="C:membrane"/>
    <property type="evidence" value="ECO:0007669"/>
    <property type="project" value="InterPro"/>
</dbReference>
<evidence type="ECO:0000256" key="6">
    <source>
        <dbReference type="ARBA" id="ARBA00022741"/>
    </source>
</evidence>
<evidence type="ECO:0000256" key="8">
    <source>
        <dbReference type="ARBA" id="ARBA00022967"/>
    </source>
</evidence>
<keyword evidence="4 10" id="KW-0500">Molybdenum</keyword>
<keyword evidence="2" id="KW-0813">Transport</keyword>
<dbReference type="InterPro" id="IPR011868">
    <property type="entry name" value="ModC_ABC_ATP-bd"/>
</dbReference>
<evidence type="ECO:0000256" key="5">
    <source>
        <dbReference type="ARBA" id="ARBA00022519"/>
    </source>
</evidence>
<evidence type="ECO:0000256" key="1">
    <source>
        <dbReference type="ARBA" id="ARBA00005417"/>
    </source>
</evidence>
<dbReference type="Gene3D" id="2.40.50.100">
    <property type="match status" value="1"/>
</dbReference>
<evidence type="ECO:0000256" key="3">
    <source>
        <dbReference type="ARBA" id="ARBA00022475"/>
    </source>
</evidence>
<keyword evidence="9" id="KW-0472">Membrane</keyword>
<dbReference type="GO" id="GO:0005524">
    <property type="term" value="F:ATP binding"/>
    <property type="evidence" value="ECO:0007669"/>
    <property type="project" value="UniProtKB-KW"/>
</dbReference>
<dbReference type="PROSITE" id="PS51866">
    <property type="entry name" value="MOP"/>
    <property type="match status" value="1"/>
</dbReference>
<dbReference type="InterPro" id="IPR017871">
    <property type="entry name" value="ABC_transporter-like_CS"/>
</dbReference>
<keyword evidence="5" id="KW-0997">Cell inner membrane</keyword>